<organism evidence="1 2">
    <name type="scientific">Euplotes crassus</name>
    <dbReference type="NCBI Taxonomy" id="5936"/>
    <lineage>
        <taxon>Eukaryota</taxon>
        <taxon>Sar</taxon>
        <taxon>Alveolata</taxon>
        <taxon>Ciliophora</taxon>
        <taxon>Intramacronucleata</taxon>
        <taxon>Spirotrichea</taxon>
        <taxon>Hypotrichia</taxon>
        <taxon>Euplotida</taxon>
        <taxon>Euplotidae</taxon>
        <taxon>Moneuplotes</taxon>
    </lineage>
</organism>
<evidence type="ECO:0000313" key="2">
    <source>
        <dbReference type="Proteomes" id="UP001295684"/>
    </source>
</evidence>
<dbReference type="EMBL" id="CAMPGE010024380">
    <property type="protein sequence ID" value="CAI2382224.1"/>
    <property type="molecule type" value="Genomic_DNA"/>
</dbReference>
<gene>
    <name evidence="1" type="ORF">ECRASSUSDP1_LOCUS23694</name>
</gene>
<sequence>MLALEVSMIYQNKLRILATFLSHLLLSNILNKRITVESVLACVQLNIQQIRLLTELQEGYLTLQENLGSRRLTNTTLKGREGQMFFCSILRKSIYYQYTMQIQYC</sequence>
<dbReference type="Proteomes" id="UP001295684">
    <property type="component" value="Unassembled WGS sequence"/>
</dbReference>
<name>A0AAD1Y0H2_EUPCR</name>
<keyword evidence="2" id="KW-1185">Reference proteome</keyword>
<evidence type="ECO:0000313" key="1">
    <source>
        <dbReference type="EMBL" id="CAI2382224.1"/>
    </source>
</evidence>
<proteinExistence type="predicted"/>
<reference evidence="1" key="1">
    <citation type="submission" date="2023-07" db="EMBL/GenBank/DDBJ databases">
        <authorList>
            <consortium name="AG Swart"/>
            <person name="Singh M."/>
            <person name="Singh A."/>
            <person name="Seah K."/>
            <person name="Emmerich C."/>
        </authorList>
    </citation>
    <scope>NUCLEOTIDE SEQUENCE</scope>
    <source>
        <strain evidence="1">DP1</strain>
    </source>
</reference>
<accession>A0AAD1Y0H2</accession>
<dbReference type="AlphaFoldDB" id="A0AAD1Y0H2"/>
<protein>
    <submittedName>
        <fullName evidence="1">Uncharacterized protein</fullName>
    </submittedName>
</protein>
<comment type="caution">
    <text evidence="1">The sequence shown here is derived from an EMBL/GenBank/DDBJ whole genome shotgun (WGS) entry which is preliminary data.</text>
</comment>